<dbReference type="EMBL" id="CP012542">
    <property type="protein sequence ID" value="QCD45111.1"/>
    <property type="molecule type" value="Genomic_DNA"/>
</dbReference>
<evidence type="ECO:0000313" key="2">
    <source>
        <dbReference type="EMBL" id="QCD45111.1"/>
    </source>
</evidence>
<reference evidence="2 3" key="1">
    <citation type="submission" date="2016-07" db="EMBL/GenBank/DDBJ databases">
        <title>Comparative genomics of the Campylobacter concisus group.</title>
        <authorList>
            <person name="Miller W.G."/>
            <person name="Yee E."/>
            <person name="Chapman M.H."/>
            <person name="Huynh S."/>
            <person name="Bono J.L."/>
            <person name="On S.L.W."/>
            <person name="StLeger J."/>
            <person name="Foster G."/>
            <person name="Parker C.T."/>
        </authorList>
    </citation>
    <scope>NUCLEOTIDE SEQUENCE [LARGE SCALE GENOMIC DNA]</scope>
    <source>
        <strain evidence="2 3">CCUG 21559</strain>
    </source>
</reference>
<name>A0A6G5QHH5_9BACT</name>
<gene>
    <name evidence="2" type="ORF">CMUC_1347</name>
</gene>
<evidence type="ECO:0000256" key="1">
    <source>
        <dbReference type="ARBA" id="ARBA00009981"/>
    </source>
</evidence>
<protein>
    <submittedName>
        <fullName evidence="2">Putative toxin-antitoxin system, antitoxin component, Phd/YefM family</fullName>
    </submittedName>
</protein>
<dbReference type="Proteomes" id="UP000503264">
    <property type="component" value="Chromosome"/>
</dbReference>
<dbReference type="AlphaFoldDB" id="A0A6G5QHH5"/>
<dbReference type="Gene3D" id="3.40.1620.10">
    <property type="entry name" value="YefM-like domain"/>
    <property type="match status" value="1"/>
</dbReference>
<sequence>MTTFSKDEIFTATEVVRNFSTILNRVGKGDLKRAVIVKNNKFESVLLNMSEYERLCEAVEILQSIYTSTKKENNG</sequence>
<organism evidence="2 3">
    <name type="scientific">Campylobacter mucosalis CCUG 21559</name>
    <dbReference type="NCBI Taxonomy" id="1032067"/>
    <lineage>
        <taxon>Bacteria</taxon>
        <taxon>Pseudomonadati</taxon>
        <taxon>Campylobacterota</taxon>
        <taxon>Epsilonproteobacteria</taxon>
        <taxon>Campylobacterales</taxon>
        <taxon>Campylobacteraceae</taxon>
        <taxon>Campylobacter</taxon>
    </lineage>
</organism>
<comment type="similarity">
    <text evidence="1">Belongs to the phD/YefM antitoxin family.</text>
</comment>
<accession>A0A6G5QHH5</accession>
<proteinExistence type="inferred from homology"/>
<keyword evidence="3" id="KW-1185">Reference proteome</keyword>
<dbReference type="RefSeq" id="WP_034967101.1">
    <property type="nucleotide sequence ID" value="NZ_CP012542.1"/>
</dbReference>
<dbReference type="InterPro" id="IPR036165">
    <property type="entry name" value="YefM-like_sf"/>
</dbReference>
<dbReference type="SUPFAM" id="SSF143120">
    <property type="entry name" value="YefM-like"/>
    <property type="match status" value="1"/>
</dbReference>
<evidence type="ECO:0000313" key="3">
    <source>
        <dbReference type="Proteomes" id="UP000503264"/>
    </source>
</evidence>